<dbReference type="PANTHER" id="PTHR47959">
    <property type="entry name" value="ATP-DEPENDENT RNA HELICASE RHLE-RELATED"/>
    <property type="match status" value="1"/>
</dbReference>
<dbReference type="GO" id="GO:0016787">
    <property type="term" value="F:hydrolase activity"/>
    <property type="evidence" value="ECO:0007669"/>
    <property type="project" value="UniProtKB-KW"/>
</dbReference>
<evidence type="ECO:0000256" key="7">
    <source>
        <dbReference type="SAM" id="MobiDB-lite"/>
    </source>
</evidence>
<feature type="domain" description="DEAD-box RNA helicase Q" evidence="10">
    <location>
        <begin position="350"/>
        <end position="378"/>
    </location>
</feature>
<dbReference type="GO" id="GO:0005524">
    <property type="term" value="F:ATP binding"/>
    <property type="evidence" value="ECO:0007669"/>
    <property type="project" value="UniProtKB-KW"/>
</dbReference>
<proteinExistence type="predicted"/>
<evidence type="ECO:0000256" key="5">
    <source>
        <dbReference type="ARBA" id="ARBA00022884"/>
    </source>
</evidence>
<feature type="region of interest" description="Disordered" evidence="7">
    <location>
        <begin position="1"/>
        <end position="55"/>
    </location>
</feature>
<feature type="compositionally biased region" description="Basic and acidic residues" evidence="7">
    <location>
        <begin position="20"/>
        <end position="29"/>
    </location>
</feature>
<evidence type="ECO:0000256" key="1">
    <source>
        <dbReference type="ARBA" id="ARBA00022741"/>
    </source>
</evidence>
<dbReference type="PROSITE" id="PS51194">
    <property type="entry name" value="HELICASE_CTER"/>
    <property type="match status" value="1"/>
</dbReference>
<dbReference type="InterPro" id="IPR027417">
    <property type="entry name" value="P-loop_NTPase"/>
</dbReference>
<evidence type="ECO:0000313" key="11">
    <source>
        <dbReference type="EMBL" id="KAF9578012.1"/>
    </source>
</evidence>
<feature type="compositionally biased region" description="Acidic residues" evidence="7">
    <location>
        <begin position="264"/>
        <end position="290"/>
    </location>
</feature>
<dbReference type="SUPFAM" id="SSF52540">
    <property type="entry name" value="P-loop containing nucleoside triphosphate hydrolases"/>
    <property type="match status" value="2"/>
</dbReference>
<dbReference type="GO" id="GO:0003723">
    <property type="term" value="F:RNA binding"/>
    <property type="evidence" value="ECO:0007669"/>
    <property type="project" value="UniProtKB-KW"/>
</dbReference>
<dbReference type="Pfam" id="PF00271">
    <property type="entry name" value="Helicase_C"/>
    <property type="match status" value="1"/>
</dbReference>
<dbReference type="InterPro" id="IPR014001">
    <property type="entry name" value="Helicase_ATP-bd"/>
</dbReference>
<reference evidence="11" key="1">
    <citation type="journal article" date="2020" name="Fungal Divers.">
        <title>Resolving the Mortierellaceae phylogeny through synthesis of multi-gene phylogenetics and phylogenomics.</title>
        <authorList>
            <person name="Vandepol N."/>
            <person name="Liber J."/>
            <person name="Desiro A."/>
            <person name="Na H."/>
            <person name="Kennedy M."/>
            <person name="Barry K."/>
            <person name="Grigoriev I.V."/>
            <person name="Miller A.N."/>
            <person name="O'Donnell K."/>
            <person name="Stajich J.E."/>
            <person name="Bonito G."/>
        </authorList>
    </citation>
    <scope>NUCLEOTIDE SEQUENCE</scope>
    <source>
        <strain evidence="11">KOD1015</strain>
    </source>
</reference>
<dbReference type="GO" id="GO:0005829">
    <property type="term" value="C:cytosol"/>
    <property type="evidence" value="ECO:0007669"/>
    <property type="project" value="TreeGrafter"/>
</dbReference>
<feature type="non-terminal residue" evidence="11">
    <location>
        <position position="810"/>
    </location>
</feature>
<evidence type="ECO:0000259" key="8">
    <source>
        <dbReference type="PROSITE" id="PS51192"/>
    </source>
</evidence>
<keyword evidence="2" id="KW-0378">Hydrolase</keyword>
<evidence type="ECO:0000256" key="4">
    <source>
        <dbReference type="ARBA" id="ARBA00022840"/>
    </source>
</evidence>
<dbReference type="CDD" id="cd18787">
    <property type="entry name" value="SF2_C_DEAD"/>
    <property type="match status" value="1"/>
</dbReference>
<feature type="domain" description="Helicase C-terminal" evidence="9">
    <location>
        <begin position="627"/>
        <end position="789"/>
    </location>
</feature>
<evidence type="ECO:0000256" key="6">
    <source>
        <dbReference type="PROSITE-ProRule" id="PRU00552"/>
    </source>
</evidence>
<evidence type="ECO:0000256" key="2">
    <source>
        <dbReference type="ARBA" id="ARBA00022801"/>
    </source>
</evidence>
<feature type="domain" description="Helicase ATP-binding" evidence="8">
    <location>
        <begin position="381"/>
        <end position="580"/>
    </location>
</feature>
<dbReference type="Pfam" id="PF00270">
    <property type="entry name" value="DEAD"/>
    <property type="match status" value="1"/>
</dbReference>
<dbReference type="PROSITE" id="PS00039">
    <property type="entry name" value="DEAD_ATP_HELICASE"/>
    <property type="match status" value="1"/>
</dbReference>
<dbReference type="InterPro" id="IPR011545">
    <property type="entry name" value="DEAD/DEAH_box_helicase_dom"/>
</dbReference>
<dbReference type="InterPro" id="IPR050079">
    <property type="entry name" value="DEAD_box_RNA_helicase"/>
</dbReference>
<dbReference type="InterPro" id="IPR001650">
    <property type="entry name" value="Helicase_C-like"/>
</dbReference>
<dbReference type="GO" id="GO:0003724">
    <property type="term" value="F:RNA helicase activity"/>
    <property type="evidence" value="ECO:0007669"/>
    <property type="project" value="InterPro"/>
</dbReference>
<feature type="compositionally biased region" description="Polar residues" evidence="7">
    <location>
        <begin position="9"/>
        <end position="19"/>
    </location>
</feature>
<dbReference type="Proteomes" id="UP000780801">
    <property type="component" value="Unassembled WGS sequence"/>
</dbReference>
<evidence type="ECO:0000256" key="3">
    <source>
        <dbReference type="ARBA" id="ARBA00022806"/>
    </source>
</evidence>
<comment type="caution">
    <text evidence="11">The sequence shown here is derived from an EMBL/GenBank/DDBJ whole genome shotgun (WGS) entry which is preliminary data.</text>
</comment>
<dbReference type="SMART" id="SM00487">
    <property type="entry name" value="DEXDc"/>
    <property type="match status" value="1"/>
</dbReference>
<dbReference type="Gene3D" id="3.40.50.300">
    <property type="entry name" value="P-loop containing nucleotide triphosphate hydrolases"/>
    <property type="match status" value="2"/>
</dbReference>
<sequence>MVGAHSSDLHSNGAQASEASTKEEAEPRALSKTQRKRARHQQGSLTMTEEEVSLTSVPALPTVSKEVVPVKKGRKIEIPVKGKGKGAKGVKKSRMGKIVSADFNHVDDWGWTPVSTDGMHMDDMEGFLCLEELDGVDVAYEGTEETGRTVVFKHDPAVAAAKKDKSVKHSEPLEVKDDDVYYDIDTFDEGALAKQQQERPKKTTKGEDSQMSSNEEPKETTEMQIDTEEKDSSSKPAKKQPLKKQPLKEAAISKQKASKKEPEVESDNEDDEESEAEEEEEEEEMADSNDDAASKKLTKRELGLLKLEKLKVKREAAKVAKAAKAELKAQQEPVKAFDPMEGVNQKFDISKWKDYRFSPLIQNALKKKEFGTPTSIQEEALPLALAGRDVVGVAETGSGKTLAFGLPIIQCLAQQAELAAASNTPLQETLTALILTPTRELAIQIKDHLVAFTQFTGHHIVPIVGGMSIQKQTRQMDRQPSIIVATPGRLWELISTNPVYTERLANVRYLVLDEADRMLESGHFEELSSILKVLERKREMTSEWDQHVKKTEQEDKEGPVQAVSIAKTDYEHSRQTLNLTRKNNRAKSMEKDSVEGSMEALMDRIEFQDETPALVNVTSDKIVASRLLEAKIDCLTEEKDAYLYYFLKKYPGRTLVFVNSIDAIRHVVPMMQLLGVDALGLHAQMQQRQRLKNLDRFKSNPHAVMVASDVAARGLDIPMVDHVIHYQVPRSGDIYVHRSGRTARAQNEGISLLICGPDEVQLYRKMCITLKKDQTGGIPEFPVEHGIVTEMKKRVTLAKNIDAEEHRVQK</sequence>
<organism evidence="11 12">
    <name type="scientific">Lunasporangiospora selenospora</name>
    <dbReference type="NCBI Taxonomy" id="979761"/>
    <lineage>
        <taxon>Eukaryota</taxon>
        <taxon>Fungi</taxon>
        <taxon>Fungi incertae sedis</taxon>
        <taxon>Mucoromycota</taxon>
        <taxon>Mortierellomycotina</taxon>
        <taxon>Mortierellomycetes</taxon>
        <taxon>Mortierellales</taxon>
        <taxon>Mortierellaceae</taxon>
        <taxon>Lunasporangiospora</taxon>
    </lineage>
</organism>
<keyword evidence="12" id="KW-1185">Reference proteome</keyword>
<dbReference type="PROSITE" id="PS51192">
    <property type="entry name" value="HELICASE_ATP_BIND_1"/>
    <property type="match status" value="1"/>
</dbReference>
<dbReference type="AlphaFoldDB" id="A0A9P6FMM9"/>
<dbReference type="EMBL" id="JAABOA010004108">
    <property type="protein sequence ID" value="KAF9578012.1"/>
    <property type="molecule type" value="Genomic_DNA"/>
</dbReference>
<name>A0A9P6FMM9_9FUNG</name>
<accession>A0A9P6FMM9</accession>
<feature type="compositionally biased region" description="Basic and acidic residues" evidence="7">
    <location>
        <begin position="196"/>
        <end position="208"/>
    </location>
</feature>
<dbReference type="InterPro" id="IPR014014">
    <property type="entry name" value="RNA_helicase_DEAD_Q_motif"/>
</dbReference>
<keyword evidence="1" id="KW-0547">Nucleotide-binding</keyword>
<keyword evidence="3 11" id="KW-0347">Helicase</keyword>
<evidence type="ECO:0000313" key="12">
    <source>
        <dbReference type="Proteomes" id="UP000780801"/>
    </source>
</evidence>
<dbReference type="PANTHER" id="PTHR47959:SF24">
    <property type="entry name" value="ATP-DEPENDENT RNA HELICASE"/>
    <property type="match status" value="1"/>
</dbReference>
<feature type="region of interest" description="Disordered" evidence="7">
    <location>
        <begin position="191"/>
        <end position="295"/>
    </location>
</feature>
<evidence type="ECO:0000259" key="9">
    <source>
        <dbReference type="PROSITE" id="PS51194"/>
    </source>
</evidence>
<dbReference type="SMART" id="SM00490">
    <property type="entry name" value="HELICc"/>
    <property type="match status" value="1"/>
</dbReference>
<evidence type="ECO:0000259" key="10">
    <source>
        <dbReference type="PROSITE" id="PS51195"/>
    </source>
</evidence>
<keyword evidence="4" id="KW-0067">ATP-binding</keyword>
<dbReference type="OrthoDB" id="4310724at2759"/>
<feature type="short sequence motif" description="Q motif" evidence="6">
    <location>
        <begin position="350"/>
        <end position="378"/>
    </location>
</feature>
<dbReference type="PROSITE" id="PS51195">
    <property type="entry name" value="Q_MOTIF"/>
    <property type="match status" value="1"/>
</dbReference>
<dbReference type="InterPro" id="IPR000629">
    <property type="entry name" value="RNA-helicase_DEAD-box_CS"/>
</dbReference>
<protein>
    <submittedName>
        <fullName evidence="11">ATP-dependent RNA helicase</fullName>
    </submittedName>
</protein>
<keyword evidence="5" id="KW-0694">RNA-binding</keyword>
<gene>
    <name evidence="11" type="primary">MAK5</name>
    <name evidence="11" type="ORF">BGW38_006434</name>
</gene>